<keyword evidence="6" id="KW-0564">Palmitate</keyword>
<accession>A0ABT4QLM2</accession>
<reference evidence="10 11" key="1">
    <citation type="submission" date="2022-12" db="EMBL/GenBank/DDBJ databases">
        <title>Draft genome sequence of Paenibacillus sp. dW9.</title>
        <authorList>
            <person name="Choi E.-W."/>
            <person name="Kim D.-U."/>
        </authorList>
    </citation>
    <scope>NUCLEOTIDE SEQUENCE [LARGE SCALE GENOMIC DNA]</scope>
    <source>
        <strain evidence="11">dW9</strain>
    </source>
</reference>
<gene>
    <name evidence="10" type="ORF">O9H85_36880</name>
</gene>
<keyword evidence="5" id="KW-0472">Membrane</keyword>
<dbReference type="Pfam" id="PF05504">
    <property type="entry name" value="Spore_GerAC"/>
    <property type="match status" value="1"/>
</dbReference>
<dbReference type="InterPro" id="IPR057336">
    <property type="entry name" value="GerAC_N"/>
</dbReference>
<comment type="similarity">
    <text evidence="2">Belongs to the GerABKC lipoprotein family.</text>
</comment>
<keyword evidence="4" id="KW-0732">Signal</keyword>
<keyword evidence="7" id="KW-0449">Lipoprotein</keyword>
<feature type="domain" description="Spore germination GerAC-like C-terminal" evidence="8">
    <location>
        <begin position="157"/>
        <end position="332"/>
    </location>
</feature>
<evidence type="ECO:0000259" key="9">
    <source>
        <dbReference type="Pfam" id="PF25198"/>
    </source>
</evidence>
<feature type="domain" description="Spore germination protein N-terminal" evidence="9">
    <location>
        <begin position="12"/>
        <end position="147"/>
    </location>
</feature>
<evidence type="ECO:0000256" key="4">
    <source>
        <dbReference type="ARBA" id="ARBA00022729"/>
    </source>
</evidence>
<keyword evidence="3" id="KW-0309">Germination</keyword>
<dbReference type="PANTHER" id="PTHR35789:SF1">
    <property type="entry name" value="SPORE GERMINATION PROTEIN B3"/>
    <property type="match status" value="1"/>
</dbReference>
<dbReference type="Gene3D" id="3.30.300.210">
    <property type="entry name" value="Nutrient germinant receptor protein C, domain 3"/>
    <property type="match status" value="1"/>
</dbReference>
<evidence type="ECO:0000313" key="11">
    <source>
        <dbReference type="Proteomes" id="UP001527882"/>
    </source>
</evidence>
<dbReference type="PANTHER" id="PTHR35789">
    <property type="entry name" value="SPORE GERMINATION PROTEIN B3"/>
    <property type="match status" value="1"/>
</dbReference>
<name>A0ABT4QLM2_9BACL</name>
<protein>
    <submittedName>
        <fullName evidence="10">Spore gernimation protein GerC</fullName>
    </submittedName>
</protein>
<dbReference type="RefSeq" id="WP_269886298.1">
    <property type="nucleotide sequence ID" value="NZ_JAQAGZ010000053.1"/>
</dbReference>
<evidence type="ECO:0000313" key="10">
    <source>
        <dbReference type="EMBL" id="MCZ8517771.1"/>
    </source>
</evidence>
<evidence type="ECO:0000256" key="2">
    <source>
        <dbReference type="ARBA" id="ARBA00007886"/>
    </source>
</evidence>
<evidence type="ECO:0000256" key="5">
    <source>
        <dbReference type="ARBA" id="ARBA00023136"/>
    </source>
</evidence>
<comment type="caution">
    <text evidence="10">The sequence shown here is derived from an EMBL/GenBank/DDBJ whole genome shotgun (WGS) entry which is preliminary data.</text>
</comment>
<comment type="subcellular location">
    <subcellularLocation>
        <location evidence="1">Membrane</location>
        <topology evidence="1">Lipid-anchor</topology>
    </subcellularLocation>
</comment>
<proteinExistence type="inferred from homology"/>
<evidence type="ECO:0000256" key="3">
    <source>
        <dbReference type="ARBA" id="ARBA00022544"/>
    </source>
</evidence>
<sequence>MLDFVVTLLKKAIQGQGEPITETTELKGPSLVEAVGQGAYVDKGPFLAINTRNYLMSERFASHDPIPKLAFLLRAPYTSINTPVVVFDGSVSKLLKNISGSKKTFTEKLNDFILSLDRNGIMPTVSMMHFILSREEPLEDIALPLVKQSDSGIEFGGALLFRQGKNTEAKLGKEQVRMLMLLLGNEKGGQKFIGKLLGSNVGKQPLTGHSNGIKYGFSVKKNSSKIIVHPESSGLPKVYIGVRLKINVFDIGQEVHTLKPDYVNRMEKELSKHLEVVSVATIKTLQKANCDVLGIGKELKAYHPNIWKSMDWRKDYPRLSIKPHFDVQILNSDAE</sequence>
<dbReference type="InterPro" id="IPR008844">
    <property type="entry name" value="Spore_GerAC-like"/>
</dbReference>
<dbReference type="Pfam" id="PF25198">
    <property type="entry name" value="Spore_GerAC_N"/>
    <property type="match status" value="1"/>
</dbReference>
<organism evidence="10 11">
    <name type="scientific">Paenibacillus gyeongsangnamensis</name>
    <dbReference type="NCBI Taxonomy" id="3388067"/>
    <lineage>
        <taxon>Bacteria</taxon>
        <taxon>Bacillati</taxon>
        <taxon>Bacillota</taxon>
        <taxon>Bacilli</taxon>
        <taxon>Bacillales</taxon>
        <taxon>Paenibacillaceae</taxon>
        <taxon>Paenibacillus</taxon>
    </lineage>
</organism>
<keyword evidence="11" id="KW-1185">Reference proteome</keyword>
<dbReference type="EMBL" id="JAQAGZ010000053">
    <property type="protein sequence ID" value="MCZ8517771.1"/>
    <property type="molecule type" value="Genomic_DNA"/>
</dbReference>
<evidence type="ECO:0000259" key="8">
    <source>
        <dbReference type="Pfam" id="PF05504"/>
    </source>
</evidence>
<evidence type="ECO:0000256" key="6">
    <source>
        <dbReference type="ARBA" id="ARBA00023139"/>
    </source>
</evidence>
<evidence type="ECO:0000256" key="7">
    <source>
        <dbReference type="ARBA" id="ARBA00023288"/>
    </source>
</evidence>
<evidence type="ECO:0000256" key="1">
    <source>
        <dbReference type="ARBA" id="ARBA00004635"/>
    </source>
</evidence>
<dbReference type="InterPro" id="IPR046953">
    <property type="entry name" value="Spore_GerAC-like_C"/>
</dbReference>
<dbReference type="InterPro" id="IPR038501">
    <property type="entry name" value="Spore_GerAC_C_sf"/>
</dbReference>
<dbReference type="Proteomes" id="UP001527882">
    <property type="component" value="Unassembled WGS sequence"/>
</dbReference>